<dbReference type="STRING" id="1856638.A9Q68_06585"/>
<feature type="domain" description="N-acetyltransferase" evidence="1">
    <location>
        <begin position="1"/>
        <end position="145"/>
    </location>
</feature>
<organism evidence="2 3">
    <name type="scientific">Streptococcus bovimastitidis</name>
    <dbReference type="NCBI Taxonomy" id="1856638"/>
    <lineage>
        <taxon>Bacteria</taxon>
        <taxon>Bacillati</taxon>
        <taxon>Bacillota</taxon>
        <taxon>Bacilli</taxon>
        <taxon>Lactobacillales</taxon>
        <taxon>Streptococcaceae</taxon>
        <taxon>Streptococcus</taxon>
    </lineage>
</organism>
<dbReference type="InterPro" id="IPR039143">
    <property type="entry name" value="GNPNAT1-like"/>
</dbReference>
<dbReference type="InterPro" id="IPR016181">
    <property type="entry name" value="Acyl_CoA_acyltransferase"/>
</dbReference>
<sequence length="145" mass="16717">MIIKQTRNTLSKTYLDAVKIRQTVFVNEQRVPASIEIDKDEAHCLHFTVYHDEGKPCATCRLLPSKDHVTVTLQRMAVLYDFRGDQIGQTLLTYVMDYAQIQGFEKIILHSQLSARNFYEKLGFHEVGDIFEEAGIKHITMEKAL</sequence>
<name>A0A1L8MLN5_9STRE</name>
<keyword evidence="2" id="KW-0808">Transferase</keyword>
<dbReference type="GO" id="GO:0004343">
    <property type="term" value="F:glucosamine 6-phosphate N-acetyltransferase activity"/>
    <property type="evidence" value="ECO:0007669"/>
    <property type="project" value="TreeGrafter"/>
</dbReference>
<dbReference type="AlphaFoldDB" id="A0A1L8MLN5"/>
<reference evidence="3" key="1">
    <citation type="submission" date="2016-06" db="EMBL/GenBank/DDBJ databases">
        <authorList>
            <person name="de Vries S.P.W."/>
            <person name="Hadjirin N.F."/>
            <person name="Lay E.M."/>
            <person name="Zadoks R.N."/>
            <person name="Peacock S.J."/>
            <person name="Parkhill J."/>
            <person name="Grant A.J."/>
            <person name="Mcdougall S."/>
            <person name="Holmes M.A."/>
        </authorList>
    </citation>
    <scope>NUCLEOTIDE SEQUENCE [LARGE SCALE GENOMIC DNA]</scope>
    <source>
        <strain evidence="3">NZ1587</strain>
    </source>
</reference>
<comment type="caution">
    <text evidence="2">The sequence shown here is derived from an EMBL/GenBank/DDBJ whole genome shotgun (WGS) entry which is preliminary data.</text>
</comment>
<gene>
    <name evidence="2" type="ORF">A9Q68_06585</name>
</gene>
<dbReference type="PANTHER" id="PTHR13355">
    <property type="entry name" value="GLUCOSAMINE 6-PHOSPHATE N-ACETYLTRANSFERASE"/>
    <property type="match status" value="1"/>
</dbReference>
<accession>A0A1L8MLN5</accession>
<protein>
    <submittedName>
        <fullName evidence="2">GNAT family acetyltransferase</fullName>
    </submittedName>
</protein>
<dbReference type="InterPro" id="IPR000182">
    <property type="entry name" value="GNAT_dom"/>
</dbReference>
<evidence type="ECO:0000313" key="3">
    <source>
        <dbReference type="Proteomes" id="UP000182015"/>
    </source>
</evidence>
<dbReference type="Gene3D" id="3.40.630.30">
    <property type="match status" value="1"/>
</dbReference>
<evidence type="ECO:0000313" key="2">
    <source>
        <dbReference type="EMBL" id="OJF71649.1"/>
    </source>
</evidence>
<dbReference type="CDD" id="cd04301">
    <property type="entry name" value="NAT_SF"/>
    <property type="match status" value="1"/>
</dbReference>
<proteinExistence type="predicted"/>
<evidence type="ECO:0000259" key="1">
    <source>
        <dbReference type="PROSITE" id="PS51186"/>
    </source>
</evidence>
<dbReference type="SUPFAM" id="SSF55729">
    <property type="entry name" value="Acyl-CoA N-acyltransferases (Nat)"/>
    <property type="match status" value="1"/>
</dbReference>
<dbReference type="PROSITE" id="PS51186">
    <property type="entry name" value="GNAT"/>
    <property type="match status" value="1"/>
</dbReference>
<dbReference type="Proteomes" id="UP000182015">
    <property type="component" value="Unassembled WGS sequence"/>
</dbReference>
<dbReference type="PANTHER" id="PTHR13355:SF11">
    <property type="entry name" value="GLUCOSAMINE 6-PHOSPHATE N-ACETYLTRANSFERASE"/>
    <property type="match status" value="1"/>
</dbReference>
<dbReference type="Pfam" id="PF13673">
    <property type="entry name" value="Acetyltransf_10"/>
    <property type="match status" value="1"/>
</dbReference>
<dbReference type="OrthoDB" id="9796171at2"/>
<dbReference type="RefSeq" id="WP_071793904.1">
    <property type="nucleotide sequence ID" value="NZ_LZDD01000002.1"/>
</dbReference>
<keyword evidence="3" id="KW-1185">Reference proteome</keyword>
<dbReference type="EMBL" id="LZDD01000002">
    <property type="protein sequence ID" value="OJF71649.1"/>
    <property type="molecule type" value="Genomic_DNA"/>
</dbReference>